<dbReference type="STRING" id="83449.BON30_18765"/>
<sequence length="185" mass="20625">MDWMLEIEDSRNDLFHQSGHLDLTEQDFQEHYAPRLDLARASRLMFRVKGPLAHGAGAHGLEAQSASREVQGTVSTHLGLIVFEAPEAEPAHRLASVAAALAASGMVDPTSWSVETVCARGSPSAAETNARARREGWKLELGQRIGTDQLLKFLAATDERGLGLEVDMPITRCRLQRRERWWLEW</sequence>
<organism evidence="1 2">
    <name type="scientific">Cystobacter ferrugineus</name>
    <dbReference type="NCBI Taxonomy" id="83449"/>
    <lineage>
        <taxon>Bacteria</taxon>
        <taxon>Pseudomonadati</taxon>
        <taxon>Myxococcota</taxon>
        <taxon>Myxococcia</taxon>
        <taxon>Myxococcales</taxon>
        <taxon>Cystobacterineae</taxon>
        <taxon>Archangiaceae</taxon>
        <taxon>Cystobacter</taxon>
    </lineage>
</organism>
<dbReference type="Proteomes" id="UP000182229">
    <property type="component" value="Unassembled WGS sequence"/>
</dbReference>
<protein>
    <submittedName>
        <fullName evidence="1">Uncharacterized protein</fullName>
    </submittedName>
</protein>
<name>A0A1L9BBE5_9BACT</name>
<comment type="caution">
    <text evidence="1">The sequence shown here is derived from an EMBL/GenBank/DDBJ whole genome shotgun (WGS) entry which is preliminary data.</text>
</comment>
<proteinExistence type="predicted"/>
<accession>A0A1L9BBE5</accession>
<reference evidence="1 2" key="2">
    <citation type="submission" date="2016-12" db="EMBL/GenBank/DDBJ databases">
        <title>Draft Genome Sequence of Cystobacter ferrugineus Strain Cbfe23.</title>
        <authorList>
            <person name="Akbar S."/>
            <person name="Dowd S.E."/>
            <person name="Stevens D.C."/>
        </authorList>
    </citation>
    <scope>NUCLEOTIDE SEQUENCE [LARGE SCALE GENOMIC DNA]</scope>
    <source>
        <strain evidence="1 2">Cbfe23</strain>
    </source>
</reference>
<reference evidence="2" key="1">
    <citation type="submission" date="2016-11" db="EMBL/GenBank/DDBJ databases">
        <authorList>
            <person name="Shukria A."/>
            <person name="Stevens D.C."/>
        </authorList>
    </citation>
    <scope>NUCLEOTIDE SEQUENCE [LARGE SCALE GENOMIC DNA]</scope>
    <source>
        <strain evidence="2">Cbfe23</strain>
    </source>
</reference>
<evidence type="ECO:0000313" key="1">
    <source>
        <dbReference type="EMBL" id="OJH39538.1"/>
    </source>
</evidence>
<keyword evidence="2" id="KW-1185">Reference proteome</keyword>
<dbReference type="AlphaFoldDB" id="A0A1L9BBE5"/>
<evidence type="ECO:0000313" key="2">
    <source>
        <dbReference type="Proteomes" id="UP000182229"/>
    </source>
</evidence>
<dbReference type="EMBL" id="MPIN01000004">
    <property type="protein sequence ID" value="OJH39538.1"/>
    <property type="molecule type" value="Genomic_DNA"/>
</dbReference>
<gene>
    <name evidence="1" type="ORF">BON30_18765</name>
</gene>